<dbReference type="AlphaFoldDB" id="A0A4V2UV92"/>
<organism evidence="3 4">
    <name type="scientific">Hazenella coriacea</name>
    <dbReference type="NCBI Taxonomy" id="1179467"/>
    <lineage>
        <taxon>Bacteria</taxon>
        <taxon>Bacillati</taxon>
        <taxon>Bacillota</taxon>
        <taxon>Bacilli</taxon>
        <taxon>Bacillales</taxon>
        <taxon>Thermoactinomycetaceae</taxon>
        <taxon>Hazenella</taxon>
    </lineage>
</organism>
<sequence length="105" mass="12080">MKITINLTKQELDTIEEALLQYNNLLLKSENKDEMVGYELSLIRRVLEEFGMEELDQEVKSQSKNLPVPPQVNQYPSSQQQYSAPNQYPSPGPSYPTPGQYPFSR</sequence>
<reference evidence="3 4" key="1">
    <citation type="submission" date="2019-03" db="EMBL/GenBank/DDBJ databases">
        <title>Genomic Encyclopedia of Type Strains, Phase IV (KMG-IV): sequencing the most valuable type-strain genomes for metagenomic binning, comparative biology and taxonomic classification.</title>
        <authorList>
            <person name="Goeker M."/>
        </authorList>
    </citation>
    <scope>NUCLEOTIDE SEQUENCE [LARGE SCALE GENOMIC DNA]</scope>
    <source>
        <strain evidence="3 4">DSM 45707</strain>
    </source>
</reference>
<dbReference type="EMBL" id="SMAG01000003">
    <property type="protein sequence ID" value="TCS94887.1"/>
    <property type="molecule type" value="Genomic_DNA"/>
</dbReference>
<evidence type="ECO:0000313" key="3">
    <source>
        <dbReference type="EMBL" id="TCS94887.1"/>
    </source>
</evidence>
<feature type="coiled-coil region" evidence="1">
    <location>
        <begin position="5"/>
        <end position="32"/>
    </location>
</feature>
<comment type="caution">
    <text evidence="3">The sequence shown here is derived from an EMBL/GenBank/DDBJ whole genome shotgun (WGS) entry which is preliminary data.</text>
</comment>
<gene>
    <name evidence="3" type="ORF">EDD58_103310</name>
</gene>
<evidence type="ECO:0000256" key="2">
    <source>
        <dbReference type="SAM" id="MobiDB-lite"/>
    </source>
</evidence>
<name>A0A4V2UV92_9BACL</name>
<keyword evidence="4" id="KW-1185">Reference proteome</keyword>
<evidence type="ECO:0000256" key="1">
    <source>
        <dbReference type="SAM" id="Coils"/>
    </source>
</evidence>
<dbReference type="RefSeq" id="WP_131924266.1">
    <property type="nucleotide sequence ID" value="NZ_SMAG01000003.1"/>
</dbReference>
<evidence type="ECO:0000313" key="4">
    <source>
        <dbReference type="Proteomes" id="UP000294937"/>
    </source>
</evidence>
<protein>
    <submittedName>
        <fullName evidence="3">Uncharacterized protein</fullName>
    </submittedName>
</protein>
<dbReference type="Proteomes" id="UP000294937">
    <property type="component" value="Unassembled WGS sequence"/>
</dbReference>
<feature type="compositionally biased region" description="Low complexity" evidence="2">
    <location>
        <begin position="71"/>
        <end position="87"/>
    </location>
</feature>
<keyword evidence="1" id="KW-0175">Coiled coil</keyword>
<feature type="region of interest" description="Disordered" evidence="2">
    <location>
        <begin position="56"/>
        <end position="105"/>
    </location>
</feature>
<accession>A0A4V2UV92</accession>
<dbReference type="OrthoDB" id="2990963at2"/>
<proteinExistence type="predicted"/>